<dbReference type="InterPro" id="IPR025291">
    <property type="entry name" value="DUF4153"/>
</dbReference>
<dbReference type="Proteomes" id="UP000647339">
    <property type="component" value="Unassembled WGS sequence"/>
</dbReference>
<organism evidence="2 3">
    <name type="scientific">Echinicola rosea</name>
    <dbReference type="NCBI Taxonomy" id="1807691"/>
    <lineage>
        <taxon>Bacteria</taxon>
        <taxon>Pseudomonadati</taxon>
        <taxon>Bacteroidota</taxon>
        <taxon>Cytophagia</taxon>
        <taxon>Cytophagales</taxon>
        <taxon>Cyclobacteriaceae</taxon>
        <taxon>Echinicola</taxon>
    </lineage>
</organism>
<keyword evidence="1" id="KW-0472">Membrane</keyword>
<proteinExistence type="predicted"/>
<protein>
    <recommendedName>
        <fullName evidence="4">DUF4153 domain-containing protein</fullName>
    </recommendedName>
</protein>
<feature type="transmembrane region" description="Helical" evidence="1">
    <location>
        <begin position="226"/>
        <end position="246"/>
    </location>
</feature>
<comment type="caution">
    <text evidence="2">The sequence shown here is derived from an EMBL/GenBank/DDBJ whole genome shotgun (WGS) entry which is preliminary data.</text>
</comment>
<keyword evidence="3" id="KW-1185">Reference proteome</keyword>
<feature type="transmembrane region" description="Helical" evidence="1">
    <location>
        <begin position="101"/>
        <end position="122"/>
    </location>
</feature>
<reference evidence="3" key="1">
    <citation type="journal article" date="2019" name="Int. J. Syst. Evol. Microbiol.">
        <title>The Global Catalogue of Microorganisms (GCM) 10K type strain sequencing project: providing services to taxonomists for standard genome sequencing and annotation.</title>
        <authorList>
            <consortium name="The Broad Institute Genomics Platform"/>
            <consortium name="The Broad Institute Genome Sequencing Center for Infectious Disease"/>
            <person name="Wu L."/>
            <person name="Ma J."/>
        </authorList>
    </citation>
    <scope>NUCLEOTIDE SEQUENCE [LARGE SCALE GENOMIC DNA]</scope>
    <source>
        <strain evidence="3">CGMCC 1.15407</strain>
    </source>
</reference>
<feature type="transmembrane region" description="Helical" evidence="1">
    <location>
        <begin position="60"/>
        <end position="81"/>
    </location>
</feature>
<feature type="transmembrane region" description="Helical" evidence="1">
    <location>
        <begin position="171"/>
        <end position="189"/>
    </location>
</feature>
<name>A0ABQ1VAZ9_9BACT</name>
<sequence>MVSFTPYLKNTHTLAFWNYNKTLFIRFLTALLFSAVLYLGIVMAMAALHLLFEVNFDPKIYLQLFVLIIGVFNTWFFLSGIPSDLRQIDQEVNYPGGLKIFSQYILLSLLVIYLLILYGYSLKIIMAWDWPKGIVSYLIIGVATWGILTVLLLYPYRDDKESGWIGQFSRIFYFLLFPLVVMLFIAIGIRIEDYGITINRYLIVLLGIWLSLTCFYFKLGFRSIKFIPLSLACILLFSSVGPWGIFSVSERSQYRRLQALLRDHHLLEDEHATHEITWDQSYFPKLSPMQKSASNQLIKKEQVKEIYSITRYLEAHHGLEVMKTWFDQDVDQILQTINKDKPTWNQTTAATFYLETLGIPETPDALSSSLITLEANRQAHQAVKTRGYDYFTPLHIYNQDTSSFQAGSYNFSIHLNAKKNGLSLSNARSQTDLNLNNLVLALYHEAEAMSSHTFHKASDMTYTTDAEGLKIKLELKSIRFSAKNDSSITLDYLDGNLLLRDSLR</sequence>
<evidence type="ECO:0000256" key="1">
    <source>
        <dbReference type="SAM" id="Phobius"/>
    </source>
</evidence>
<feature type="transmembrane region" description="Helical" evidence="1">
    <location>
        <begin position="201"/>
        <end position="220"/>
    </location>
</feature>
<dbReference type="EMBL" id="BMIU01000034">
    <property type="protein sequence ID" value="GGF50401.1"/>
    <property type="molecule type" value="Genomic_DNA"/>
</dbReference>
<evidence type="ECO:0000313" key="2">
    <source>
        <dbReference type="EMBL" id="GGF50401.1"/>
    </source>
</evidence>
<evidence type="ECO:0000313" key="3">
    <source>
        <dbReference type="Proteomes" id="UP000647339"/>
    </source>
</evidence>
<accession>A0ABQ1VAZ9</accession>
<feature type="transmembrane region" description="Helical" evidence="1">
    <location>
        <begin position="134"/>
        <end position="156"/>
    </location>
</feature>
<evidence type="ECO:0008006" key="4">
    <source>
        <dbReference type="Google" id="ProtNLM"/>
    </source>
</evidence>
<keyword evidence="1" id="KW-0812">Transmembrane</keyword>
<dbReference type="Pfam" id="PF13687">
    <property type="entry name" value="DUF4153"/>
    <property type="match status" value="1"/>
</dbReference>
<keyword evidence="1" id="KW-1133">Transmembrane helix</keyword>
<feature type="transmembrane region" description="Helical" evidence="1">
    <location>
        <begin position="23"/>
        <end position="48"/>
    </location>
</feature>
<gene>
    <name evidence="2" type="ORF">GCM10011339_43710</name>
</gene>